<feature type="compositionally biased region" description="Basic residues" evidence="10">
    <location>
        <begin position="15"/>
        <end position="29"/>
    </location>
</feature>
<keyword evidence="13" id="KW-1185">Reference proteome</keyword>
<evidence type="ECO:0000256" key="4">
    <source>
        <dbReference type="ARBA" id="ARBA00022618"/>
    </source>
</evidence>
<dbReference type="PANTHER" id="PTHR35851">
    <property type="entry name" value="CELL DIVISION PROTEIN FTSQ"/>
    <property type="match status" value="1"/>
</dbReference>
<keyword evidence="4 9" id="KW-0132">Cell division</keyword>
<keyword evidence="8 9" id="KW-0131">Cell cycle</keyword>
<dbReference type="Proteomes" id="UP000244162">
    <property type="component" value="Unassembled WGS sequence"/>
</dbReference>
<keyword evidence="5 9" id="KW-0812">Transmembrane</keyword>
<dbReference type="Pfam" id="PF08478">
    <property type="entry name" value="POTRA_1"/>
    <property type="match status" value="1"/>
</dbReference>
<keyword evidence="3 9" id="KW-0997">Cell inner membrane</keyword>
<feature type="domain" description="POTRA" evidence="11">
    <location>
        <begin position="89"/>
        <end position="157"/>
    </location>
</feature>
<gene>
    <name evidence="9" type="primary">ftsQ</name>
    <name evidence="12" type="ORF">CLG96_08520</name>
</gene>
<name>A0A2T5FY71_9SPHN</name>
<comment type="function">
    <text evidence="9">Essential cell division protein.</text>
</comment>
<evidence type="ECO:0000313" key="12">
    <source>
        <dbReference type="EMBL" id="PTQ11480.1"/>
    </source>
</evidence>
<dbReference type="Pfam" id="PF03799">
    <property type="entry name" value="FtsQ_DivIB_C"/>
    <property type="match status" value="1"/>
</dbReference>
<dbReference type="HAMAP" id="MF_00911">
    <property type="entry name" value="FtsQ_subfam"/>
    <property type="match status" value="1"/>
</dbReference>
<evidence type="ECO:0000256" key="10">
    <source>
        <dbReference type="SAM" id="MobiDB-lite"/>
    </source>
</evidence>
<dbReference type="InterPro" id="IPR013685">
    <property type="entry name" value="POTRA_FtsQ_type"/>
</dbReference>
<dbReference type="InterPro" id="IPR005548">
    <property type="entry name" value="Cell_div_FtsQ/DivIB_C"/>
</dbReference>
<evidence type="ECO:0000256" key="1">
    <source>
        <dbReference type="ARBA" id="ARBA00004370"/>
    </source>
</evidence>
<dbReference type="GO" id="GO:0032153">
    <property type="term" value="C:cell division site"/>
    <property type="evidence" value="ECO:0007669"/>
    <property type="project" value="UniProtKB-UniRule"/>
</dbReference>
<comment type="subcellular location">
    <subcellularLocation>
        <location evidence="9">Cell inner membrane</location>
        <topology evidence="9">Single-pass type II membrane protein</topology>
    </subcellularLocation>
    <subcellularLocation>
        <location evidence="1">Membrane</location>
    </subcellularLocation>
    <text evidence="9">Localizes to the division septum.</text>
</comment>
<proteinExistence type="inferred from homology"/>
<evidence type="ECO:0000256" key="8">
    <source>
        <dbReference type="ARBA" id="ARBA00023306"/>
    </source>
</evidence>
<evidence type="ECO:0000256" key="2">
    <source>
        <dbReference type="ARBA" id="ARBA00022475"/>
    </source>
</evidence>
<reference evidence="12 13" key="1">
    <citation type="submission" date="2017-09" db="EMBL/GenBank/DDBJ databases">
        <title>Sphingomonas panjinensis sp.nov., isolated from oil-contaminated soil.</title>
        <authorList>
            <person name="Wang L."/>
            <person name="Chen L."/>
        </authorList>
    </citation>
    <scope>NUCLEOTIDE SEQUENCE [LARGE SCALE GENOMIC DNA]</scope>
    <source>
        <strain evidence="12 13">FW-11</strain>
    </source>
</reference>
<sequence length="303" mass="33099">MSAGVSAPRIGRGNSRAKRPTIRKPKNARPSRIAAMLATIPIPAETLKRIGNYALALLVLAAILAGLIAMRLPQMIGIEIGEAIGRMGFVVRNIEIAGRANVDRDAVYMIAREQRARAMPLVDLEGTRQRLLQLGWIAEARVSRRLPDTLVVDIVERKPTAVWQHQRRLALIDEKGVVIAAVDPAAMPDQLPLVIGPGANDHAAELAALIKAQPSLHAMLEGATWIGDRRWDLRFQSGETLALPEGRKAAADALAYFAHRDQAVRLLGQGYVRFDMRDPSRMVVRVSREPGRRIADAPAGNSI</sequence>
<comment type="caution">
    <text evidence="12">The sequence shown here is derived from an EMBL/GenBank/DDBJ whole genome shotgun (WGS) entry which is preliminary data.</text>
</comment>
<dbReference type="GO" id="GO:0043093">
    <property type="term" value="P:FtsZ-dependent cytokinesis"/>
    <property type="evidence" value="ECO:0007669"/>
    <property type="project" value="UniProtKB-UniRule"/>
</dbReference>
<evidence type="ECO:0000256" key="7">
    <source>
        <dbReference type="ARBA" id="ARBA00023136"/>
    </source>
</evidence>
<dbReference type="OrthoDB" id="9783091at2"/>
<dbReference type="GO" id="GO:0005886">
    <property type="term" value="C:plasma membrane"/>
    <property type="evidence" value="ECO:0007669"/>
    <property type="project" value="UniProtKB-SubCell"/>
</dbReference>
<dbReference type="AlphaFoldDB" id="A0A2T5FY71"/>
<dbReference type="PANTHER" id="PTHR35851:SF1">
    <property type="entry name" value="CELL DIVISION PROTEIN FTSQ"/>
    <property type="match status" value="1"/>
</dbReference>
<dbReference type="RefSeq" id="WP_107967473.1">
    <property type="nucleotide sequence ID" value="NZ_NWBU01000007.1"/>
</dbReference>
<feature type="transmembrane region" description="Helical" evidence="9">
    <location>
        <begin position="50"/>
        <end position="70"/>
    </location>
</feature>
<protein>
    <recommendedName>
        <fullName evidence="9">Cell division protein FtsQ</fullName>
    </recommendedName>
</protein>
<organism evidence="12 13">
    <name type="scientific">Sphingomonas oleivorans</name>
    <dbReference type="NCBI Taxonomy" id="1735121"/>
    <lineage>
        <taxon>Bacteria</taxon>
        <taxon>Pseudomonadati</taxon>
        <taxon>Pseudomonadota</taxon>
        <taxon>Alphaproteobacteria</taxon>
        <taxon>Sphingomonadales</taxon>
        <taxon>Sphingomonadaceae</taxon>
        <taxon>Sphingomonas</taxon>
    </lineage>
</organism>
<keyword evidence="7 9" id="KW-0472">Membrane</keyword>
<evidence type="ECO:0000313" key="13">
    <source>
        <dbReference type="Proteomes" id="UP000244162"/>
    </source>
</evidence>
<dbReference type="InterPro" id="IPR026579">
    <property type="entry name" value="FtsQ"/>
</dbReference>
<evidence type="ECO:0000256" key="6">
    <source>
        <dbReference type="ARBA" id="ARBA00022989"/>
    </source>
</evidence>
<comment type="similarity">
    <text evidence="9">Belongs to the FtsQ/DivIB family. FtsQ subfamily.</text>
</comment>
<keyword evidence="2 9" id="KW-1003">Cell membrane</keyword>
<evidence type="ECO:0000256" key="9">
    <source>
        <dbReference type="HAMAP-Rule" id="MF_00911"/>
    </source>
</evidence>
<evidence type="ECO:0000256" key="3">
    <source>
        <dbReference type="ARBA" id="ARBA00022519"/>
    </source>
</evidence>
<accession>A0A2T5FY71</accession>
<dbReference type="Gene3D" id="3.40.50.11690">
    <property type="entry name" value="Cell division protein FtsQ/DivIB"/>
    <property type="match status" value="1"/>
</dbReference>
<dbReference type="GO" id="GO:0090529">
    <property type="term" value="P:cell septum assembly"/>
    <property type="evidence" value="ECO:0007669"/>
    <property type="project" value="InterPro"/>
</dbReference>
<dbReference type="PROSITE" id="PS51779">
    <property type="entry name" value="POTRA"/>
    <property type="match status" value="1"/>
</dbReference>
<dbReference type="Gene3D" id="3.10.20.310">
    <property type="entry name" value="membrane protein fhac"/>
    <property type="match status" value="1"/>
</dbReference>
<dbReference type="InterPro" id="IPR045335">
    <property type="entry name" value="FtsQ_C_sf"/>
</dbReference>
<dbReference type="EMBL" id="NWBU01000007">
    <property type="protein sequence ID" value="PTQ11480.1"/>
    <property type="molecule type" value="Genomic_DNA"/>
</dbReference>
<evidence type="ECO:0000256" key="5">
    <source>
        <dbReference type="ARBA" id="ARBA00022692"/>
    </source>
</evidence>
<keyword evidence="6 9" id="KW-1133">Transmembrane helix</keyword>
<dbReference type="InterPro" id="IPR034746">
    <property type="entry name" value="POTRA"/>
</dbReference>
<evidence type="ECO:0000259" key="11">
    <source>
        <dbReference type="PROSITE" id="PS51779"/>
    </source>
</evidence>
<feature type="region of interest" description="Disordered" evidence="10">
    <location>
        <begin position="1"/>
        <end position="29"/>
    </location>
</feature>